<evidence type="ECO:0000313" key="2">
    <source>
        <dbReference type="Proteomes" id="UP001610990"/>
    </source>
</evidence>
<proteinExistence type="predicted"/>
<comment type="caution">
    <text evidence="1">The sequence shown here is derived from an EMBL/GenBank/DDBJ whole genome shotgun (WGS) entry which is preliminary data.</text>
</comment>
<reference evidence="1 2" key="1">
    <citation type="submission" date="2024-10" db="EMBL/GenBank/DDBJ databases">
        <title>The Natural Products Discovery Center: Release of the First 8490 Sequenced Strains for Exploring Actinobacteria Biosynthetic Diversity.</title>
        <authorList>
            <person name="Kalkreuter E."/>
            <person name="Kautsar S.A."/>
            <person name="Yang D."/>
            <person name="Bader C.D."/>
            <person name="Teijaro C.N."/>
            <person name="Fluegel L."/>
            <person name="Davis C.M."/>
            <person name="Simpson J.R."/>
            <person name="Lauterbach L."/>
            <person name="Steele A.D."/>
            <person name="Gui C."/>
            <person name="Meng S."/>
            <person name="Li G."/>
            <person name="Viehrig K."/>
            <person name="Ye F."/>
            <person name="Su P."/>
            <person name="Kiefer A.F."/>
            <person name="Nichols A."/>
            <person name="Cepeda A.J."/>
            <person name="Yan W."/>
            <person name="Fan B."/>
            <person name="Jiang Y."/>
            <person name="Adhikari A."/>
            <person name="Zheng C.-J."/>
            <person name="Schuster L."/>
            <person name="Cowan T.M."/>
            <person name="Smanski M.J."/>
            <person name="Chevrette M.G."/>
            <person name="De Carvalho L.P.S."/>
            <person name="Shen B."/>
        </authorList>
    </citation>
    <scope>NUCLEOTIDE SEQUENCE [LARGE SCALE GENOMIC DNA]</scope>
    <source>
        <strain evidence="1 2">NPDC018013</strain>
    </source>
</reference>
<organism evidence="1 2">
    <name type="scientific">Streptomyces celluloflavus</name>
    <dbReference type="NCBI Taxonomy" id="58344"/>
    <lineage>
        <taxon>Bacteria</taxon>
        <taxon>Bacillati</taxon>
        <taxon>Actinomycetota</taxon>
        <taxon>Actinomycetes</taxon>
        <taxon>Kitasatosporales</taxon>
        <taxon>Streptomycetaceae</taxon>
        <taxon>Streptomyces</taxon>
    </lineage>
</organism>
<protein>
    <submittedName>
        <fullName evidence="1">Uncharacterized protein</fullName>
    </submittedName>
</protein>
<gene>
    <name evidence="1" type="ORF">ACH4GP_37695</name>
</gene>
<dbReference type="RefSeq" id="WP_052857500.1">
    <property type="nucleotide sequence ID" value="NZ_CP108413.1"/>
</dbReference>
<sequence>MPQTSTEDHYARAAIRHHDDAIYLHDDGRLPNADHHFGFAVECALKSVILRYTQVSMNPTKPGKPPSVKPWAPDAAGKPQHFGHLPGLWSDVALLLHGRGGSILSGVLAASEPFDTWAVEDRYLDGAAVADPEVRSRRAAAQQILSLHQQALIAGVLT</sequence>
<evidence type="ECO:0000313" key="1">
    <source>
        <dbReference type="EMBL" id="MFH8590044.1"/>
    </source>
</evidence>
<accession>A0ABW7RPM7</accession>
<dbReference type="GeneID" id="97375637"/>
<keyword evidence="2" id="KW-1185">Reference proteome</keyword>
<name>A0ABW7RPM7_9ACTN</name>
<dbReference type="Proteomes" id="UP001610990">
    <property type="component" value="Unassembled WGS sequence"/>
</dbReference>
<dbReference type="EMBL" id="JBIRGH010000042">
    <property type="protein sequence ID" value="MFH8590044.1"/>
    <property type="molecule type" value="Genomic_DNA"/>
</dbReference>